<dbReference type="GO" id="GO:0004564">
    <property type="term" value="F:beta-fructofuranosidase activity"/>
    <property type="evidence" value="ECO:0007669"/>
    <property type="project" value="UniProtKB-EC"/>
</dbReference>
<dbReference type="SMART" id="SM00640">
    <property type="entry name" value="Glyco_32"/>
    <property type="match status" value="1"/>
</dbReference>
<dbReference type="Proteomes" id="UP000050816">
    <property type="component" value="Unassembled WGS sequence"/>
</dbReference>
<dbReference type="InterPro" id="IPR051214">
    <property type="entry name" value="GH32_Enzymes"/>
</dbReference>
<evidence type="ECO:0000256" key="9">
    <source>
        <dbReference type="RuleBase" id="RU365015"/>
    </source>
</evidence>
<name>A0A0R1U4W5_9LACO</name>
<evidence type="ECO:0000259" key="10">
    <source>
        <dbReference type="Pfam" id="PF00251"/>
    </source>
</evidence>
<dbReference type="Gene3D" id="2.115.10.20">
    <property type="entry name" value="Glycosyl hydrolase domain, family 43"/>
    <property type="match status" value="1"/>
</dbReference>
<dbReference type="EC" id="3.2.1.26" evidence="3 8"/>
<comment type="pathway">
    <text evidence="1 9">Glycan biosynthesis; sucrose metabolism.</text>
</comment>
<dbReference type="GO" id="GO:0005737">
    <property type="term" value="C:cytoplasm"/>
    <property type="evidence" value="ECO:0007669"/>
    <property type="project" value="UniProtKB-SubCell"/>
</dbReference>
<dbReference type="SUPFAM" id="SSF75005">
    <property type="entry name" value="Arabinanase/levansucrase/invertase"/>
    <property type="match status" value="1"/>
</dbReference>
<dbReference type="SUPFAM" id="SSF49899">
    <property type="entry name" value="Concanavalin A-like lectins/glucanases"/>
    <property type="match status" value="1"/>
</dbReference>
<dbReference type="Pfam" id="PF08244">
    <property type="entry name" value="Glyco_hydro_32C"/>
    <property type="match status" value="1"/>
</dbReference>
<comment type="similarity">
    <text evidence="2 8">Belongs to the glycosyl hydrolase 32 family.</text>
</comment>
<dbReference type="InterPro" id="IPR013148">
    <property type="entry name" value="Glyco_hydro_32_N"/>
</dbReference>
<evidence type="ECO:0000256" key="7">
    <source>
        <dbReference type="ARBA" id="ARBA00033367"/>
    </source>
</evidence>
<dbReference type="Pfam" id="PF00251">
    <property type="entry name" value="Glyco_hydro_32N"/>
    <property type="match status" value="1"/>
</dbReference>
<dbReference type="GO" id="GO:0005985">
    <property type="term" value="P:sucrose metabolic process"/>
    <property type="evidence" value="ECO:0007669"/>
    <property type="project" value="UniProtKB-UniPathway"/>
</dbReference>
<evidence type="ECO:0000259" key="11">
    <source>
        <dbReference type="Pfam" id="PF08244"/>
    </source>
</evidence>
<protein>
    <recommendedName>
        <fullName evidence="4 8">Sucrose-6-phosphate hydrolase</fullName>
        <ecNumber evidence="3 8">3.2.1.26</ecNumber>
    </recommendedName>
    <alternativeName>
        <fullName evidence="7 9">Invertase</fullName>
    </alternativeName>
</protein>
<dbReference type="PANTHER" id="PTHR43101:SF1">
    <property type="entry name" value="BETA-FRUCTOSIDASE"/>
    <property type="match status" value="1"/>
</dbReference>
<dbReference type="AlphaFoldDB" id="A0A0R1U4W5"/>
<evidence type="ECO:0000256" key="3">
    <source>
        <dbReference type="ARBA" id="ARBA00012758"/>
    </source>
</evidence>
<sequence length="470" mass="53091">MNKMAKQTTTPLTVTNPRYRQAFHIMTPGGWLNDPNGVCYFKGYYHVFYQFNPYSAEWGPMHWGHVRSKDLLHWEQLPIALTPGDPEDTGGCFSGSAIVKDDRLYLIYTGHHYYRADDLDHFWENQNVAYSDDGIHFTKAEANPVIEAPADNTQDFRDPKVWEHNGKYYLVVGGSQTKGHLGRLLFYESTDLLHWQFRGPIGQASASQDEGFMWECPDTFRLNGADVTLFSPMGMQNRGHAFLNENPASYFVGHLDYQTATYRTDEPFHSADSGHNFYATQTFLAPDGRRIMWAWMSPFAEKMAEQADGWAGCLTMPRELTLKNGRLCQAPIQEFTALRQKKDLASELTLNSTAQTLALKDAQHSEVILKGLTGVPLIWQLADEQGSLITLTYQNGELTLAARDKDLRYAACPRLTALHFFVDTSSVEIFVNDGETTFTERFYTTGSVYQTLQSKQAATIQATGFTLGLA</sequence>
<evidence type="ECO:0000256" key="8">
    <source>
        <dbReference type="RuleBase" id="RU362110"/>
    </source>
</evidence>
<feature type="domain" description="Glycosyl hydrolase family 32 C-terminal" evidence="11">
    <location>
        <begin position="416"/>
        <end position="455"/>
    </location>
</feature>
<feature type="domain" description="Glycosyl hydrolase family 32 N-terminal" evidence="10">
    <location>
        <begin position="24"/>
        <end position="331"/>
    </location>
</feature>
<comment type="subcellular location">
    <subcellularLocation>
        <location evidence="9">Cytoplasm</location>
    </subcellularLocation>
</comment>
<evidence type="ECO:0000256" key="2">
    <source>
        <dbReference type="ARBA" id="ARBA00009902"/>
    </source>
</evidence>
<dbReference type="NCBIfam" id="TIGR01322">
    <property type="entry name" value="scrB_fam"/>
    <property type="match status" value="1"/>
</dbReference>
<comment type="caution">
    <text evidence="12">The sequence shown here is derived from an EMBL/GenBank/DDBJ whole genome shotgun (WGS) entry which is preliminary data.</text>
</comment>
<evidence type="ECO:0000313" key="12">
    <source>
        <dbReference type="EMBL" id="KRL88289.1"/>
    </source>
</evidence>
<accession>A0A0R1U4W5</accession>
<dbReference type="PATRIC" id="fig|1423760.3.peg.238"/>
<comment type="catalytic activity">
    <reaction evidence="8">
        <text>Hydrolysis of terminal non-reducing beta-D-fructofuranoside residues in beta-D-fructofuranosides.</text>
        <dbReference type="EC" id="3.2.1.26"/>
    </reaction>
</comment>
<dbReference type="InterPro" id="IPR013189">
    <property type="entry name" value="Glyco_hydro_32_C"/>
</dbReference>
<dbReference type="PANTHER" id="PTHR43101">
    <property type="entry name" value="BETA-FRUCTOSIDASE"/>
    <property type="match status" value="1"/>
</dbReference>
<dbReference type="CDD" id="cd08996">
    <property type="entry name" value="GH32_FFase"/>
    <property type="match status" value="1"/>
</dbReference>
<dbReference type="InterPro" id="IPR001362">
    <property type="entry name" value="Glyco_hydro_32"/>
</dbReference>
<dbReference type="InterPro" id="IPR006232">
    <property type="entry name" value="Suc6P_hydrolase"/>
</dbReference>
<evidence type="ECO:0000256" key="6">
    <source>
        <dbReference type="ARBA" id="ARBA00023295"/>
    </source>
</evidence>
<evidence type="ECO:0000256" key="4">
    <source>
        <dbReference type="ARBA" id="ARBA00019623"/>
    </source>
</evidence>
<keyword evidence="9" id="KW-0963">Cytoplasm</keyword>
<evidence type="ECO:0000256" key="5">
    <source>
        <dbReference type="ARBA" id="ARBA00022801"/>
    </source>
</evidence>
<proteinExistence type="inferred from homology"/>
<keyword evidence="9" id="KW-0119">Carbohydrate metabolism</keyword>
<gene>
    <name evidence="12" type="ORF">FC43_GL000221</name>
</gene>
<evidence type="ECO:0000313" key="13">
    <source>
        <dbReference type="Proteomes" id="UP000050816"/>
    </source>
</evidence>
<evidence type="ECO:0000256" key="1">
    <source>
        <dbReference type="ARBA" id="ARBA00004914"/>
    </source>
</evidence>
<dbReference type="UniPathway" id="UPA00238"/>
<dbReference type="Gene3D" id="2.60.120.560">
    <property type="entry name" value="Exo-inulinase, domain 1"/>
    <property type="match status" value="1"/>
</dbReference>
<comment type="function">
    <text evidence="9">Enables the bacterium to metabolize sucrose as a sole carbon source.</text>
</comment>
<organism evidence="12 13">
    <name type="scientific">Limosilactobacillus ingluviei DSM 15946</name>
    <dbReference type="NCBI Taxonomy" id="1423760"/>
    <lineage>
        <taxon>Bacteria</taxon>
        <taxon>Bacillati</taxon>
        <taxon>Bacillota</taxon>
        <taxon>Bacilli</taxon>
        <taxon>Lactobacillales</taxon>
        <taxon>Lactobacillaceae</taxon>
        <taxon>Limosilactobacillus</taxon>
    </lineage>
</organism>
<reference evidence="12 13" key="1">
    <citation type="journal article" date="2015" name="Genome Announc.">
        <title>Expanding the biotechnology potential of lactobacilli through comparative genomics of 213 strains and associated genera.</title>
        <authorList>
            <person name="Sun Z."/>
            <person name="Harris H.M."/>
            <person name="McCann A."/>
            <person name="Guo C."/>
            <person name="Argimon S."/>
            <person name="Zhang W."/>
            <person name="Yang X."/>
            <person name="Jeffery I.B."/>
            <person name="Cooney J.C."/>
            <person name="Kagawa T.F."/>
            <person name="Liu W."/>
            <person name="Song Y."/>
            <person name="Salvetti E."/>
            <person name="Wrobel A."/>
            <person name="Rasinkangas P."/>
            <person name="Parkhill J."/>
            <person name="Rea M.C."/>
            <person name="O'Sullivan O."/>
            <person name="Ritari J."/>
            <person name="Douillard F.P."/>
            <person name="Paul Ross R."/>
            <person name="Yang R."/>
            <person name="Briner A.E."/>
            <person name="Felis G.E."/>
            <person name="de Vos W.M."/>
            <person name="Barrangou R."/>
            <person name="Klaenhammer T.R."/>
            <person name="Caufield P.W."/>
            <person name="Cui Y."/>
            <person name="Zhang H."/>
            <person name="O'Toole P.W."/>
        </authorList>
    </citation>
    <scope>NUCLEOTIDE SEQUENCE [LARGE SCALE GENOMIC DNA]</scope>
    <source>
        <strain evidence="12 13">DSM 15946</strain>
    </source>
</reference>
<dbReference type="InterPro" id="IPR023296">
    <property type="entry name" value="Glyco_hydro_beta-prop_sf"/>
</dbReference>
<dbReference type="InterPro" id="IPR013320">
    <property type="entry name" value="ConA-like_dom_sf"/>
</dbReference>
<dbReference type="EMBL" id="AZFK01000077">
    <property type="protein sequence ID" value="KRL88289.1"/>
    <property type="molecule type" value="Genomic_DNA"/>
</dbReference>
<keyword evidence="5 8" id="KW-0378">Hydrolase</keyword>
<keyword evidence="6 8" id="KW-0326">Glycosidase</keyword>